<proteinExistence type="predicted"/>
<gene>
    <name evidence="1" type="ORF">ElyMa_000706000</name>
</gene>
<protein>
    <submittedName>
        <fullName evidence="1">Protocadherin Fat 1</fullName>
    </submittedName>
</protein>
<keyword evidence="2" id="KW-1185">Reference proteome</keyword>
<evidence type="ECO:0000313" key="1">
    <source>
        <dbReference type="EMBL" id="GFR85838.1"/>
    </source>
</evidence>
<name>A0AAV4GJE3_9GAST</name>
<reference evidence="1 2" key="1">
    <citation type="journal article" date="2021" name="Elife">
        <title>Chloroplast acquisition without the gene transfer in kleptoplastic sea slugs, Plakobranchus ocellatus.</title>
        <authorList>
            <person name="Maeda T."/>
            <person name="Takahashi S."/>
            <person name="Yoshida T."/>
            <person name="Shimamura S."/>
            <person name="Takaki Y."/>
            <person name="Nagai Y."/>
            <person name="Toyoda A."/>
            <person name="Suzuki Y."/>
            <person name="Arimoto A."/>
            <person name="Ishii H."/>
            <person name="Satoh N."/>
            <person name="Nishiyama T."/>
            <person name="Hasebe M."/>
            <person name="Maruyama T."/>
            <person name="Minagawa J."/>
            <person name="Obokata J."/>
            <person name="Shigenobu S."/>
        </authorList>
    </citation>
    <scope>NUCLEOTIDE SEQUENCE [LARGE SCALE GENOMIC DNA]</scope>
</reference>
<organism evidence="1 2">
    <name type="scientific">Elysia marginata</name>
    <dbReference type="NCBI Taxonomy" id="1093978"/>
    <lineage>
        <taxon>Eukaryota</taxon>
        <taxon>Metazoa</taxon>
        <taxon>Spiralia</taxon>
        <taxon>Lophotrochozoa</taxon>
        <taxon>Mollusca</taxon>
        <taxon>Gastropoda</taxon>
        <taxon>Heterobranchia</taxon>
        <taxon>Euthyneura</taxon>
        <taxon>Panpulmonata</taxon>
        <taxon>Sacoglossa</taxon>
        <taxon>Placobranchoidea</taxon>
        <taxon>Plakobranchidae</taxon>
        <taxon>Elysia</taxon>
    </lineage>
</organism>
<dbReference type="Proteomes" id="UP000762676">
    <property type="component" value="Unassembled WGS sequence"/>
</dbReference>
<accession>A0AAV4GJE3</accession>
<sequence>MLCESQVKASVWARDPYNSAVGPFTVDINVDNYNERPSVTNLDTTVTINENENVDKRVLEFNVVDGKLTDHNYNQRSATSAGMEAYKMRAPSLRTRISLNYEREDTRSVKLYFDLDDGYCRSETYSLTVNVLDVPEEPQYTHTYMLIMTDEGQINEPNNVFVLDEDLNEQHTHAKETGTDDEFEVEATTGNIISVQDVLLVPVSSSRINTGGSHRAMK</sequence>
<evidence type="ECO:0000313" key="2">
    <source>
        <dbReference type="Proteomes" id="UP000762676"/>
    </source>
</evidence>
<dbReference type="AlphaFoldDB" id="A0AAV4GJE3"/>
<comment type="caution">
    <text evidence="1">The sequence shown here is derived from an EMBL/GenBank/DDBJ whole genome shotgun (WGS) entry which is preliminary data.</text>
</comment>
<dbReference type="EMBL" id="BMAT01001456">
    <property type="protein sequence ID" value="GFR85838.1"/>
    <property type="molecule type" value="Genomic_DNA"/>
</dbReference>